<feature type="compositionally biased region" description="Basic and acidic residues" evidence="1">
    <location>
        <begin position="116"/>
        <end position="132"/>
    </location>
</feature>
<name>A0A0J9T0D0_PLAV1</name>
<feature type="compositionally biased region" description="Polar residues" evidence="1">
    <location>
        <begin position="228"/>
        <end position="246"/>
    </location>
</feature>
<gene>
    <name evidence="2" type="ORF">PVBG_05449</name>
</gene>
<feature type="compositionally biased region" description="Basic and acidic residues" evidence="1">
    <location>
        <begin position="203"/>
        <end position="217"/>
    </location>
</feature>
<feature type="region of interest" description="Disordered" evidence="1">
    <location>
        <begin position="105"/>
        <end position="377"/>
    </location>
</feature>
<feature type="compositionally biased region" description="Basic and acidic residues" evidence="1">
    <location>
        <begin position="167"/>
        <end position="176"/>
    </location>
</feature>
<feature type="compositionally biased region" description="Low complexity" evidence="1">
    <location>
        <begin position="340"/>
        <end position="352"/>
    </location>
</feature>
<dbReference type="AlphaFoldDB" id="A0A0J9T0D0"/>
<dbReference type="Proteomes" id="UP000053327">
    <property type="component" value="Unassembled WGS sequence"/>
</dbReference>
<protein>
    <recommendedName>
        <fullName evidence="4">Variable surface protein Vir18</fullName>
    </recommendedName>
</protein>
<feature type="compositionally biased region" description="Basic and acidic residues" evidence="1">
    <location>
        <begin position="309"/>
        <end position="318"/>
    </location>
</feature>
<feature type="compositionally biased region" description="Basic and acidic residues" evidence="1">
    <location>
        <begin position="150"/>
        <end position="160"/>
    </location>
</feature>
<proteinExistence type="predicted"/>
<sequence>MVLRYQTSRSNISALRSYFSSTCTNSYFKFVQDIVQEIEELHKAKHDVFCRKCTNIKQLIYEKDSEYKDCYVDRSKPLKLIENNEIIKTFINNCPKFQQCMHNRQSHVKKNAVPKQSKEDECKGNSRCEKVTAPKGAGGTPQPEFGAESSGRRSSEKQELSSKVTSHGKEKPRDPRVTLQSPNGITSPGNADGIHVEASGPKVDNHSDTPEQAEIKSKQIPALVPPATTESNGHPSVSSQQNSPTGESGPIITSGEKVLDENTAQSGLSSVQNVKGNPHGDHNLGGNSAEGHDGGVTVLVPSNSVAGVPRERDVDGKDSIPGNVNDRDSGLTSAGDITDSSAYSDGAASALSQANNGRSDHSKNPDEDVNKDSTKSQCDNTKFASVNVPRSEDSRVLLIKMFLIMKHVKQHVLIKILTLMYLLLQEQLKSNVLKLKK</sequence>
<dbReference type="EMBL" id="KQ234766">
    <property type="protein sequence ID" value="KMZ88491.1"/>
    <property type="molecule type" value="Genomic_DNA"/>
</dbReference>
<accession>A0A0J9T0D0</accession>
<feature type="compositionally biased region" description="Polar residues" evidence="1">
    <location>
        <begin position="178"/>
        <end position="189"/>
    </location>
</feature>
<feature type="compositionally biased region" description="Basic and acidic residues" evidence="1">
    <location>
        <begin position="358"/>
        <end position="374"/>
    </location>
</feature>
<organism evidence="2 3">
    <name type="scientific">Plasmodium vivax (strain Brazil I)</name>
    <dbReference type="NCBI Taxonomy" id="1033975"/>
    <lineage>
        <taxon>Eukaryota</taxon>
        <taxon>Sar</taxon>
        <taxon>Alveolata</taxon>
        <taxon>Apicomplexa</taxon>
        <taxon>Aconoidasida</taxon>
        <taxon>Haemosporida</taxon>
        <taxon>Plasmodiidae</taxon>
        <taxon>Plasmodium</taxon>
        <taxon>Plasmodium (Plasmodium)</taxon>
    </lineage>
</organism>
<feature type="compositionally biased region" description="Polar residues" evidence="1">
    <location>
        <begin position="262"/>
        <end position="275"/>
    </location>
</feature>
<reference evidence="2 3" key="1">
    <citation type="submission" date="2011-08" db="EMBL/GenBank/DDBJ databases">
        <title>The Genome Sequence of Plasmodium vivax Brazil I.</title>
        <authorList>
            <consortium name="The Broad Institute Genome Sequencing Platform"/>
            <consortium name="The Broad Institute Genome Sequencing Center for Infectious Disease"/>
            <person name="Neafsey D."/>
            <person name="Carlton J."/>
            <person name="Barnwell J."/>
            <person name="Collins W."/>
            <person name="Escalante A."/>
            <person name="Mullikin J."/>
            <person name="Saul A."/>
            <person name="Guigo R."/>
            <person name="Camara F."/>
            <person name="Young S.K."/>
            <person name="Zeng Q."/>
            <person name="Gargeya S."/>
            <person name="Fitzgerald M."/>
            <person name="Haas B."/>
            <person name="Abouelleil A."/>
            <person name="Alvarado L."/>
            <person name="Arachchi H.M."/>
            <person name="Berlin A."/>
            <person name="Brown A."/>
            <person name="Chapman S.B."/>
            <person name="Chen Z."/>
            <person name="Dunbar C."/>
            <person name="Freedman E."/>
            <person name="Gearin G."/>
            <person name="Gellesch M."/>
            <person name="Goldberg J."/>
            <person name="Griggs A."/>
            <person name="Gujja S."/>
            <person name="Heiman D."/>
            <person name="Howarth C."/>
            <person name="Larson L."/>
            <person name="Lui A."/>
            <person name="MacDonald P.J.P."/>
            <person name="Montmayeur A."/>
            <person name="Murphy C."/>
            <person name="Neiman D."/>
            <person name="Pearson M."/>
            <person name="Priest M."/>
            <person name="Roberts A."/>
            <person name="Saif S."/>
            <person name="Shea T."/>
            <person name="Shenoy N."/>
            <person name="Sisk P."/>
            <person name="Stolte C."/>
            <person name="Sykes S."/>
            <person name="Wortman J."/>
            <person name="Nusbaum C."/>
            <person name="Birren B."/>
        </authorList>
    </citation>
    <scope>NUCLEOTIDE SEQUENCE [LARGE SCALE GENOMIC DNA]</scope>
    <source>
        <strain evidence="2 3">Brazil I</strain>
    </source>
</reference>
<evidence type="ECO:0000313" key="3">
    <source>
        <dbReference type="Proteomes" id="UP000053327"/>
    </source>
</evidence>
<evidence type="ECO:0000313" key="2">
    <source>
        <dbReference type="EMBL" id="KMZ88491.1"/>
    </source>
</evidence>
<evidence type="ECO:0008006" key="4">
    <source>
        <dbReference type="Google" id="ProtNLM"/>
    </source>
</evidence>
<evidence type="ECO:0000256" key="1">
    <source>
        <dbReference type="SAM" id="MobiDB-lite"/>
    </source>
</evidence>